<dbReference type="InterPro" id="IPR036855">
    <property type="entry name" value="Znf_CCCH_sf"/>
</dbReference>
<feature type="region of interest" description="Disordered" evidence="5">
    <location>
        <begin position="1"/>
        <end position="30"/>
    </location>
</feature>
<feature type="region of interest" description="Disordered" evidence="5">
    <location>
        <begin position="149"/>
        <end position="174"/>
    </location>
</feature>
<feature type="compositionally biased region" description="Low complexity" evidence="5">
    <location>
        <begin position="295"/>
        <end position="311"/>
    </location>
</feature>
<feature type="domain" description="C3H1-type" evidence="6">
    <location>
        <begin position="584"/>
        <end position="611"/>
    </location>
</feature>
<protein>
    <recommendedName>
        <fullName evidence="6">C3H1-type domain-containing protein</fullName>
    </recommendedName>
</protein>
<dbReference type="Gene3D" id="3.30.1370.210">
    <property type="match status" value="1"/>
</dbReference>
<evidence type="ECO:0000313" key="7">
    <source>
        <dbReference type="EMBL" id="TPX45565.1"/>
    </source>
</evidence>
<dbReference type="Proteomes" id="UP000320475">
    <property type="component" value="Unassembled WGS sequence"/>
</dbReference>
<feature type="zinc finger region" description="C3H1-type" evidence="4">
    <location>
        <begin position="549"/>
        <end position="576"/>
    </location>
</feature>
<proteinExistence type="predicted"/>
<dbReference type="SUPFAM" id="SSF90229">
    <property type="entry name" value="CCCH zinc finger"/>
    <property type="match status" value="1"/>
</dbReference>
<dbReference type="AlphaFoldDB" id="A0A507D2P0"/>
<comment type="caution">
    <text evidence="7">The sequence shown here is derived from an EMBL/GenBank/DDBJ whole genome shotgun (WGS) entry which is preliminary data.</text>
</comment>
<dbReference type="PROSITE" id="PS50103">
    <property type="entry name" value="ZF_C3H1"/>
    <property type="match status" value="2"/>
</dbReference>
<dbReference type="InterPro" id="IPR000571">
    <property type="entry name" value="Znf_CCCH"/>
</dbReference>
<dbReference type="GO" id="GO:0008270">
    <property type="term" value="F:zinc ion binding"/>
    <property type="evidence" value="ECO:0007669"/>
    <property type="project" value="UniProtKB-KW"/>
</dbReference>
<name>A0A507D2P0_9FUNG</name>
<dbReference type="EMBL" id="QEAM01000137">
    <property type="protein sequence ID" value="TPX45565.1"/>
    <property type="molecule type" value="Genomic_DNA"/>
</dbReference>
<evidence type="ECO:0000259" key="6">
    <source>
        <dbReference type="PROSITE" id="PS50103"/>
    </source>
</evidence>
<evidence type="ECO:0000256" key="2">
    <source>
        <dbReference type="ARBA" id="ARBA00022771"/>
    </source>
</evidence>
<gene>
    <name evidence="7" type="ORF">SeLEV6574_g03794</name>
</gene>
<keyword evidence="3 4" id="KW-0862">Zinc</keyword>
<sequence>MLASTINDRIWDRSSGKTGTQQNDASVRSARPFSAENDIVGPFGRSSTDNTQSPCIDKSPYEDFSAFQSFSRQSLGKPRIGTNCLSSLEIRPSAVSPSPPPPTPLDPPFFSHLSSLSSFSLPSVGLLDIHAIDQTPPIAPAAGPNTVISSSNTHSLNSMGSTNSINGSSSSRHSSLRISTSFDRTALSNVKFLEARRARRGLPPTPTEAASSLDHLLEVDWSMADKEDDLCAPLSAPPIGLARRSSFMSPSPLSARPLTGVDVEGLDIRRSSSGPIAIATSSNGTSPLNSSILESSTTATSPTTSNATGSPLSSPPLAIDTASLNSGHIKKPTSVNTHLLLPQATAVSSSAPNTPAAPVSQLQFSPVGANTGAGSLWVLSFVNSSMSAPTTPMDPKVPPPAPAIPASLNVGASTVPASTSNLGTSALVTAPAPLAQTDSAYGSTSSLLSSKAADDVADHKLVDEAFSHALSNMSLGGSHDQLSLMEEQLGSSAHQVGARSLIAGDLDAYEKYSAGGLNSQAVSPIELMYQQLLASQNPMAMYNTMNVPRFPTPLCRHFIAGRCWAGNHCRFTHLMGPPPSATNQTTRPICKHFIVGRCWAGSLCRFAHFPVTATQLSHDMPIAPTTGAHHTGAADL</sequence>
<feature type="compositionally biased region" description="Polar residues" evidence="5">
    <location>
        <begin position="16"/>
        <end position="26"/>
    </location>
</feature>
<feature type="compositionally biased region" description="Low complexity" evidence="5">
    <location>
        <begin position="158"/>
        <end position="174"/>
    </location>
</feature>
<dbReference type="OrthoDB" id="20729at2759"/>
<dbReference type="SMART" id="SM00356">
    <property type="entry name" value="ZnF_C3H1"/>
    <property type="match status" value="2"/>
</dbReference>
<feature type="region of interest" description="Disordered" evidence="5">
    <location>
        <begin position="275"/>
        <end position="319"/>
    </location>
</feature>
<evidence type="ECO:0000256" key="1">
    <source>
        <dbReference type="ARBA" id="ARBA00022723"/>
    </source>
</evidence>
<reference evidence="7 8" key="1">
    <citation type="journal article" date="2019" name="Sci. Rep.">
        <title>Comparative genomics of chytrid fungi reveal insights into the obligate biotrophic and pathogenic lifestyle of Synchytrium endobioticum.</title>
        <authorList>
            <person name="van de Vossenberg B.T.L.H."/>
            <person name="Warris S."/>
            <person name="Nguyen H.D.T."/>
            <person name="van Gent-Pelzer M.P.E."/>
            <person name="Joly D.L."/>
            <person name="van de Geest H.C."/>
            <person name="Bonants P.J.M."/>
            <person name="Smith D.S."/>
            <person name="Levesque C.A."/>
            <person name="van der Lee T.A.J."/>
        </authorList>
    </citation>
    <scope>NUCLEOTIDE SEQUENCE [LARGE SCALE GENOMIC DNA]</scope>
    <source>
        <strain evidence="7 8">LEV6574</strain>
    </source>
</reference>
<evidence type="ECO:0000256" key="3">
    <source>
        <dbReference type="ARBA" id="ARBA00022833"/>
    </source>
</evidence>
<evidence type="ECO:0000256" key="4">
    <source>
        <dbReference type="PROSITE-ProRule" id="PRU00723"/>
    </source>
</evidence>
<feature type="domain" description="C3H1-type" evidence="6">
    <location>
        <begin position="549"/>
        <end position="576"/>
    </location>
</feature>
<organism evidence="7 8">
    <name type="scientific">Synchytrium endobioticum</name>
    <dbReference type="NCBI Taxonomy" id="286115"/>
    <lineage>
        <taxon>Eukaryota</taxon>
        <taxon>Fungi</taxon>
        <taxon>Fungi incertae sedis</taxon>
        <taxon>Chytridiomycota</taxon>
        <taxon>Chytridiomycota incertae sedis</taxon>
        <taxon>Chytridiomycetes</taxon>
        <taxon>Synchytriales</taxon>
        <taxon>Synchytriaceae</taxon>
        <taxon>Synchytrium</taxon>
    </lineage>
</organism>
<feature type="zinc finger region" description="C3H1-type" evidence="4">
    <location>
        <begin position="584"/>
        <end position="611"/>
    </location>
</feature>
<keyword evidence="2 4" id="KW-0863">Zinc-finger</keyword>
<accession>A0A507D2P0</accession>
<dbReference type="VEuPathDB" id="FungiDB:SeMB42_g00653"/>
<feature type="compositionally biased region" description="Polar residues" evidence="5">
    <location>
        <begin position="275"/>
        <end position="294"/>
    </location>
</feature>
<evidence type="ECO:0000313" key="8">
    <source>
        <dbReference type="Proteomes" id="UP000320475"/>
    </source>
</evidence>
<evidence type="ECO:0000256" key="5">
    <source>
        <dbReference type="SAM" id="MobiDB-lite"/>
    </source>
</evidence>
<keyword evidence="1 4" id="KW-0479">Metal-binding</keyword>